<protein>
    <submittedName>
        <fullName evidence="1">Uncharacterized protein</fullName>
    </submittedName>
</protein>
<name>A0A3M7QCN1_BRAPC</name>
<dbReference type="Proteomes" id="UP000276133">
    <property type="component" value="Unassembled WGS sequence"/>
</dbReference>
<proteinExistence type="predicted"/>
<evidence type="ECO:0000313" key="1">
    <source>
        <dbReference type="EMBL" id="RNA08944.1"/>
    </source>
</evidence>
<comment type="caution">
    <text evidence="1">The sequence shown here is derived from an EMBL/GenBank/DDBJ whole genome shotgun (WGS) entry which is preliminary data.</text>
</comment>
<dbReference type="AlphaFoldDB" id="A0A3M7QCN1"/>
<accession>A0A3M7QCN1</accession>
<reference evidence="1 2" key="1">
    <citation type="journal article" date="2018" name="Sci. Rep.">
        <title>Genomic signatures of local adaptation to the degree of environmental predictability in rotifers.</title>
        <authorList>
            <person name="Franch-Gras L."/>
            <person name="Hahn C."/>
            <person name="Garcia-Roger E.M."/>
            <person name="Carmona M.J."/>
            <person name="Serra M."/>
            <person name="Gomez A."/>
        </authorList>
    </citation>
    <scope>NUCLEOTIDE SEQUENCE [LARGE SCALE GENOMIC DNA]</scope>
    <source>
        <strain evidence="1">HYR1</strain>
    </source>
</reference>
<organism evidence="1 2">
    <name type="scientific">Brachionus plicatilis</name>
    <name type="common">Marine rotifer</name>
    <name type="synonym">Brachionus muelleri</name>
    <dbReference type="NCBI Taxonomy" id="10195"/>
    <lineage>
        <taxon>Eukaryota</taxon>
        <taxon>Metazoa</taxon>
        <taxon>Spiralia</taxon>
        <taxon>Gnathifera</taxon>
        <taxon>Rotifera</taxon>
        <taxon>Eurotatoria</taxon>
        <taxon>Monogononta</taxon>
        <taxon>Pseudotrocha</taxon>
        <taxon>Ploima</taxon>
        <taxon>Brachionidae</taxon>
        <taxon>Brachionus</taxon>
    </lineage>
</organism>
<dbReference type="EMBL" id="REGN01006593">
    <property type="protein sequence ID" value="RNA08944.1"/>
    <property type="molecule type" value="Genomic_DNA"/>
</dbReference>
<keyword evidence="2" id="KW-1185">Reference proteome</keyword>
<evidence type="ECO:0000313" key="2">
    <source>
        <dbReference type="Proteomes" id="UP000276133"/>
    </source>
</evidence>
<sequence length="67" mass="7781">MVKVEQQEGPKYCDLLVIAYAQLLANAKDPYHFKFWSEINASFLTFFKKLDKLKKIQNKNLSVTPST</sequence>
<gene>
    <name evidence="1" type="ORF">BpHYR1_020505</name>
</gene>